<accession>A0A926NIW1</accession>
<dbReference type="GO" id="GO:0042956">
    <property type="term" value="P:maltodextrin transmembrane transport"/>
    <property type="evidence" value="ECO:0007669"/>
    <property type="project" value="TreeGrafter"/>
</dbReference>
<evidence type="ECO:0000256" key="2">
    <source>
        <dbReference type="ARBA" id="ARBA00022448"/>
    </source>
</evidence>
<dbReference type="GO" id="GO:0015768">
    <property type="term" value="P:maltose transport"/>
    <property type="evidence" value="ECO:0007669"/>
    <property type="project" value="TreeGrafter"/>
</dbReference>
<evidence type="ECO:0000313" key="6">
    <source>
        <dbReference type="Proteomes" id="UP000626844"/>
    </source>
</evidence>
<dbReference type="GO" id="GO:1901982">
    <property type="term" value="F:maltose binding"/>
    <property type="evidence" value="ECO:0007669"/>
    <property type="project" value="TreeGrafter"/>
</dbReference>
<keyword evidence="2" id="KW-0813">Transport</keyword>
<organism evidence="5 6">
    <name type="scientific">Metabacillus arenae</name>
    <dbReference type="NCBI Taxonomy" id="2771434"/>
    <lineage>
        <taxon>Bacteria</taxon>
        <taxon>Bacillati</taxon>
        <taxon>Bacillota</taxon>
        <taxon>Bacilli</taxon>
        <taxon>Bacillales</taxon>
        <taxon>Bacillaceae</taxon>
        <taxon>Metabacillus</taxon>
    </lineage>
</organism>
<feature type="chain" id="PRO_5038635463" evidence="4">
    <location>
        <begin position="20"/>
        <end position="417"/>
    </location>
</feature>
<dbReference type="AlphaFoldDB" id="A0A926NIW1"/>
<evidence type="ECO:0000313" key="5">
    <source>
        <dbReference type="EMBL" id="MBD1381895.1"/>
    </source>
</evidence>
<evidence type="ECO:0000256" key="1">
    <source>
        <dbReference type="ARBA" id="ARBA00008520"/>
    </source>
</evidence>
<dbReference type="EMBL" id="JACXAI010000023">
    <property type="protein sequence ID" value="MBD1381895.1"/>
    <property type="molecule type" value="Genomic_DNA"/>
</dbReference>
<keyword evidence="6" id="KW-1185">Reference proteome</keyword>
<dbReference type="PANTHER" id="PTHR30061">
    <property type="entry name" value="MALTOSE-BINDING PERIPLASMIC PROTEIN"/>
    <property type="match status" value="1"/>
</dbReference>
<gene>
    <name evidence="5" type="ORF">IC621_16825</name>
</gene>
<reference evidence="5" key="1">
    <citation type="submission" date="2020-09" db="EMBL/GenBank/DDBJ databases">
        <title>A novel bacterium of genus Bacillus, isolated from South China Sea.</title>
        <authorList>
            <person name="Huang H."/>
            <person name="Mo K."/>
            <person name="Hu Y."/>
        </authorList>
    </citation>
    <scope>NUCLEOTIDE SEQUENCE</scope>
    <source>
        <strain evidence="5">IB182487</strain>
    </source>
</reference>
<keyword evidence="3 4" id="KW-0732">Signal</keyword>
<protein>
    <submittedName>
        <fullName evidence="5">ABC transporter substrate-binding protein</fullName>
    </submittedName>
</protein>
<dbReference type="GO" id="GO:0055052">
    <property type="term" value="C:ATP-binding cassette (ABC) transporter complex, substrate-binding subunit-containing"/>
    <property type="evidence" value="ECO:0007669"/>
    <property type="project" value="TreeGrafter"/>
</dbReference>
<dbReference type="PANTHER" id="PTHR30061:SF50">
    <property type="entry name" value="MALTOSE_MALTODEXTRIN-BINDING PERIPLASMIC PROTEIN"/>
    <property type="match status" value="1"/>
</dbReference>
<dbReference type="InterPro" id="IPR006059">
    <property type="entry name" value="SBP"/>
</dbReference>
<dbReference type="CDD" id="cd14748">
    <property type="entry name" value="PBP2_UgpB"/>
    <property type="match status" value="1"/>
</dbReference>
<evidence type="ECO:0000256" key="3">
    <source>
        <dbReference type="ARBA" id="ARBA00022729"/>
    </source>
</evidence>
<dbReference type="PROSITE" id="PS51257">
    <property type="entry name" value="PROKAR_LIPOPROTEIN"/>
    <property type="match status" value="1"/>
</dbReference>
<dbReference type="Gene3D" id="3.40.190.10">
    <property type="entry name" value="Periplasmic binding protein-like II"/>
    <property type="match status" value="1"/>
</dbReference>
<proteinExistence type="inferred from homology"/>
<name>A0A926NIW1_9BACI</name>
<evidence type="ECO:0000256" key="4">
    <source>
        <dbReference type="SAM" id="SignalP"/>
    </source>
</evidence>
<comment type="caution">
    <text evidence="5">The sequence shown here is derived from an EMBL/GenBank/DDBJ whole genome shotgun (WGS) entry which is preliminary data.</text>
</comment>
<dbReference type="Pfam" id="PF13416">
    <property type="entry name" value="SBP_bac_8"/>
    <property type="match status" value="1"/>
</dbReference>
<dbReference type="Proteomes" id="UP000626844">
    <property type="component" value="Unassembled WGS sequence"/>
</dbReference>
<comment type="similarity">
    <text evidence="1">Belongs to the bacterial solute-binding protein 1 family.</text>
</comment>
<sequence>MKVKFLSLLIICIVMVSSAACGRMASTEADGKIHLTYWTLFGGGDAEFMNEIVNKFNQENPNIYVNNVEVENARYYTKLQTAISAGSGPDISVVHTEKLPEFAKLGALQSLEKESVNWEEFNQNILESTIIDDKHYAIPIDTHPFVFYYNKKLLKEAGLLSDDGTPIVEESPEGLVSFFITLKEKLPEGIIPYSLSSEGSDPYFLWWALYHQLGGRGVISEDQFVLDKEKGVQAANYLKALFHKHQVIPKNLPDFYRTFQSQKAAVITTGVWATGIWESTEGLEFGVMAFPKLYEKQATWGDSHTLALPISETMDEEKKEAAIKFMKYASEQGAIWAKAGHIPVNDKVVESTEFNELPYRSSYVEVADTVAFPASSIHNAGVKDIVIKQLNLIWAGKASSKKAINDMEKEINELLKY</sequence>
<feature type="signal peptide" evidence="4">
    <location>
        <begin position="1"/>
        <end position="19"/>
    </location>
</feature>
<dbReference type="SUPFAM" id="SSF53850">
    <property type="entry name" value="Periplasmic binding protein-like II"/>
    <property type="match status" value="1"/>
</dbReference>
<dbReference type="RefSeq" id="WP_191159558.1">
    <property type="nucleotide sequence ID" value="NZ_JACXAI010000023.1"/>
</dbReference>